<evidence type="ECO:0000313" key="2">
    <source>
        <dbReference type="Proteomes" id="UP000695022"/>
    </source>
</evidence>
<feature type="region of interest" description="Disordered" evidence="1">
    <location>
        <begin position="1"/>
        <end position="53"/>
    </location>
</feature>
<dbReference type="Proteomes" id="UP000695022">
    <property type="component" value="Unplaced"/>
</dbReference>
<proteinExistence type="predicted"/>
<feature type="compositionally biased region" description="Basic and acidic residues" evidence="1">
    <location>
        <begin position="35"/>
        <end position="46"/>
    </location>
</feature>
<gene>
    <name evidence="3" type="primary">LOC106818083</name>
</gene>
<dbReference type="RefSeq" id="XP_014678288.1">
    <property type="nucleotide sequence ID" value="XM_014822802.1"/>
</dbReference>
<protein>
    <submittedName>
        <fullName evidence="3">Uncharacterized protein LOC106818083</fullName>
    </submittedName>
</protein>
<accession>A0ABM1F1G7</accession>
<dbReference type="GeneID" id="106818083"/>
<name>A0ABM1F1G7_PRICU</name>
<evidence type="ECO:0000256" key="1">
    <source>
        <dbReference type="SAM" id="MobiDB-lite"/>
    </source>
</evidence>
<reference evidence="3" key="1">
    <citation type="submission" date="2025-08" db="UniProtKB">
        <authorList>
            <consortium name="RefSeq"/>
        </authorList>
    </citation>
    <scope>IDENTIFICATION</scope>
</reference>
<organism evidence="2 3">
    <name type="scientific">Priapulus caudatus</name>
    <name type="common">Priapulid worm</name>
    <dbReference type="NCBI Taxonomy" id="37621"/>
    <lineage>
        <taxon>Eukaryota</taxon>
        <taxon>Metazoa</taxon>
        <taxon>Ecdysozoa</taxon>
        <taxon>Scalidophora</taxon>
        <taxon>Priapulida</taxon>
        <taxon>Priapulimorpha</taxon>
        <taxon>Priapulimorphida</taxon>
        <taxon>Priapulidae</taxon>
        <taxon>Priapulus</taxon>
    </lineage>
</organism>
<sequence>MTGVEGFTPISLAEERRGTYRDRDAAPAAAQGTDPTRRVPRLRDKGSQPAVRLQVREEACLTASEEDTMWEGVRAVRTANTRQPEPQTTDEQKLPYQVLRRFALGREV</sequence>
<keyword evidence="2" id="KW-1185">Reference proteome</keyword>
<feature type="compositionally biased region" description="Basic and acidic residues" evidence="1">
    <location>
        <begin position="13"/>
        <end position="25"/>
    </location>
</feature>
<evidence type="ECO:0000313" key="3">
    <source>
        <dbReference type="RefSeq" id="XP_014678288.1"/>
    </source>
</evidence>